<evidence type="ECO:0000313" key="12">
    <source>
        <dbReference type="Proteomes" id="UP000324629"/>
    </source>
</evidence>
<evidence type="ECO:0000313" key="11">
    <source>
        <dbReference type="EMBL" id="KAA3678235.1"/>
    </source>
</evidence>
<comment type="subcellular location">
    <subcellularLocation>
        <location evidence="1">Golgi apparatus membrane</location>
        <topology evidence="1">Single-pass type II membrane protein</topology>
    </subcellularLocation>
</comment>
<sequence length="358" mass="41788">MRRTYITLIMSALILFLYVFQVRLNNSFNVASQHSADPGLLVSTSSNLPVNNIYSSGFEPQLIVYNRIPKTGGTALVHLIYRLYKQNNVSITLLNISQNGFYLNSVNRMLLVRNISSRLYLRPLMLHGHFAYFNFLQFGSHLKLVYINMIRDPLERLVSYYYFLRFGDDYRPHLVRRRMSNPSDQMQTFDDCVQTGGLDCHPNDLWVQVPLFCGHASYCRIPGNPAAVRAAKQRVTEDYLLVGLTEAFDEFVILLEKLLPRFFSGSSAIIRRTHGWRMRRTRYKPPISERVKSLFRNNSVWQAEQEFYEFVRREFWNTRNGLLQSSTMISNGSAFKGIPVVWNKQRILFTRTRPLPDE</sequence>
<dbReference type="PANTHER" id="PTHR12129:SF17">
    <property type="entry name" value="HEPARAN SULFATE 2-O-SULFOTRANSFERASE 1"/>
    <property type="match status" value="1"/>
</dbReference>
<evidence type="ECO:0000256" key="6">
    <source>
        <dbReference type="ARBA" id="ARBA00022989"/>
    </source>
</evidence>
<dbReference type="FunFam" id="3.40.50.300:FF:001418">
    <property type="entry name" value="Heparan sulfate 2-o-sulfotransferase"/>
    <property type="match status" value="1"/>
</dbReference>
<keyword evidence="7" id="KW-0333">Golgi apparatus</keyword>
<keyword evidence="9" id="KW-1015">Disulfide bond</keyword>
<dbReference type="InterPro" id="IPR027417">
    <property type="entry name" value="P-loop_NTPase"/>
</dbReference>
<name>A0A5J4NRI4_9TREM</name>
<keyword evidence="5" id="KW-0735">Signal-anchor</keyword>
<dbReference type="InterPro" id="IPR007734">
    <property type="entry name" value="Heparan_SO4_2-O-STrfase"/>
</dbReference>
<evidence type="ECO:0000256" key="1">
    <source>
        <dbReference type="ARBA" id="ARBA00004323"/>
    </source>
</evidence>
<keyword evidence="4" id="KW-0812">Transmembrane</keyword>
<evidence type="ECO:0000256" key="9">
    <source>
        <dbReference type="ARBA" id="ARBA00023157"/>
    </source>
</evidence>
<accession>A0A5J4NRI4</accession>
<reference evidence="11 12" key="1">
    <citation type="journal article" date="2019" name="Gigascience">
        <title>Whole-genome sequence of the oriental lung fluke Paragonimus westermani.</title>
        <authorList>
            <person name="Oey H."/>
            <person name="Zakrzewski M."/>
            <person name="Narain K."/>
            <person name="Devi K.R."/>
            <person name="Agatsuma T."/>
            <person name="Nawaratna S."/>
            <person name="Gobert G.N."/>
            <person name="Jones M.K."/>
            <person name="Ragan M.A."/>
            <person name="McManus D.P."/>
            <person name="Krause L."/>
        </authorList>
    </citation>
    <scope>NUCLEOTIDE SEQUENCE [LARGE SCALE GENOMIC DNA]</scope>
    <source>
        <strain evidence="11 12">IND2009</strain>
    </source>
</reference>
<evidence type="ECO:0000256" key="5">
    <source>
        <dbReference type="ARBA" id="ARBA00022968"/>
    </source>
</evidence>
<dbReference type="AlphaFoldDB" id="A0A5J4NRI4"/>
<evidence type="ECO:0000256" key="10">
    <source>
        <dbReference type="ARBA" id="ARBA00023180"/>
    </source>
</evidence>
<keyword evidence="8" id="KW-0472">Membrane</keyword>
<gene>
    <name evidence="11" type="ORF">DEA37_0007249</name>
</gene>
<dbReference type="SUPFAM" id="SSF52540">
    <property type="entry name" value="P-loop containing nucleoside triphosphate hydrolases"/>
    <property type="match status" value="1"/>
</dbReference>
<evidence type="ECO:0000256" key="4">
    <source>
        <dbReference type="ARBA" id="ARBA00022692"/>
    </source>
</evidence>
<dbReference type="InterPro" id="IPR005331">
    <property type="entry name" value="Sulfotransferase"/>
</dbReference>
<keyword evidence="10" id="KW-0325">Glycoprotein</keyword>
<protein>
    <submittedName>
        <fullName evidence="11">Heparan sulfate 2-O-sulfotransferase HS2ST1</fullName>
    </submittedName>
</protein>
<keyword evidence="12" id="KW-1185">Reference proteome</keyword>
<dbReference type="PANTHER" id="PTHR12129">
    <property type="entry name" value="HEPARAN SULFATE 2-O-SULFOTRANSFERASE"/>
    <property type="match status" value="1"/>
</dbReference>
<evidence type="ECO:0000256" key="3">
    <source>
        <dbReference type="ARBA" id="ARBA00022679"/>
    </source>
</evidence>
<dbReference type="Gene3D" id="3.40.50.300">
    <property type="entry name" value="P-loop containing nucleotide triphosphate hydrolases"/>
    <property type="match status" value="1"/>
</dbReference>
<organism evidence="11 12">
    <name type="scientific">Paragonimus westermani</name>
    <dbReference type="NCBI Taxonomy" id="34504"/>
    <lineage>
        <taxon>Eukaryota</taxon>
        <taxon>Metazoa</taxon>
        <taxon>Spiralia</taxon>
        <taxon>Lophotrochozoa</taxon>
        <taxon>Platyhelminthes</taxon>
        <taxon>Trematoda</taxon>
        <taxon>Digenea</taxon>
        <taxon>Plagiorchiida</taxon>
        <taxon>Troglotremata</taxon>
        <taxon>Troglotrematidae</taxon>
        <taxon>Paragonimus</taxon>
    </lineage>
</organism>
<dbReference type="GO" id="GO:0009101">
    <property type="term" value="P:glycoprotein biosynthetic process"/>
    <property type="evidence" value="ECO:0007669"/>
    <property type="project" value="UniProtKB-ARBA"/>
</dbReference>
<dbReference type="Proteomes" id="UP000324629">
    <property type="component" value="Unassembled WGS sequence"/>
</dbReference>
<proteinExistence type="inferred from homology"/>
<keyword evidence="6" id="KW-1133">Transmembrane helix</keyword>
<evidence type="ECO:0000256" key="8">
    <source>
        <dbReference type="ARBA" id="ARBA00023136"/>
    </source>
</evidence>
<evidence type="ECO:0000256" key="2">
    <source>
        <dbReference type="ARBA" id="ARBA00010569"/>
    </source>
</evidence>
<comment type="similarity">
    <text evidence="2">Belongs to the sulfotransferase 3 family.</text>
</comment>
<dbReference type="GO" id="GO:0004394">
    <property type="term" value="F:heparan sulfate 2-sulfotransferase activity"/>
    <property type="evidence" value="ECO:0007669"/>
    <property type="project" value="TreeGrafter"/>
</dbReference>
<evidence type="ECO:0000256" key="7">
    <source>
        <dbReference type="ARBA" id="ARBA00023034"/>
    </source>
</evidence>
<comment type="caution">
    <text evidence="11">The sequence shown here is derived from an EMBL/GenBank/DDBJ whole genome shotgun (WGS) entry which is preliminary data.</text>
</comment>
<keyword evidence="3 11" id="KW-0808">Transferase</keyword>
<dbReference type="Pfam" id="PF03567">
    <property type="entry name" value="Sulfotransfer_2"/>
    <property type="match status" value="1"/>
</dbReference>
<dbReference type="EMBL" id="QNGE01001174">
    <property type="protein sequence ID" value="KAA3678235.1"/>
    <property type="molecule type" value="Genomic_DNA"/>
</dbReference>
<dbReference type="GO" id="GO:0000139">
    <property type="term" value="C:Golgi membrane"/>
    <property type="evidence" value="ECO:0007669"/>
    <property type="project" value="UniProtKB-SubCell"/>
</dbReference>